<evidence type="ECO:0000313" key="2">
    <source>
        <dbReference type="Proteomes" id="UP001458880"/>
    </source>
</evidence>
<dbReference type="EMBL" id="JASPKY010000940">
    <property type="protein sequence ID" value="KAK9680043.1"/>
    <property type="molecule type" value="Genomic_DNA"/>
</dbReference>
<evidence type="ECO:0000313" key="1">
    <source>
        <dbReference type="EMBL" id="KAK9680043.1"/>
    </source>
</evidence>
<reference evidence="1 2" key="1">
    <citation type="journal article" date="2024" name="BMC Genomics">
        <title>De novo assembly and annotation of Popillia japonica's genome with initial clues to its potential as an invasive pest.</title>
        <authorList>
            <person name="Cucini C."/>
            <person name="Boschi S."/>
            <person name="Funari R."/>
            <person name="Cardaioli E."/>
            <person name="Iannotti N."/>
            <person name="Marturano G."/>
            <person name="Paoli F."/>
            <person name="Bruttini M."/>
            <person name="Carapelli A."/>
            <person name="Frati F."/>
            <person name="Nardi F."/>
        </authorList>
    </citation>
    <scope>NUCLEOTIDE SEQUENCE [LARGE SCALE GENOMIC DNA]</scope>
    <source>
        <strain evidence="1">DMR45628</strain>
    </source>
</reference>
<protein>
    <submittedName>
        <fullName evidence="1">Uncharacterized protein</fullName>
    </submittedName>
</protein>
<gene>
    <name evidence="1" type="ORF">QE152_g39468</name>
</gene>
<dbReference type="InterPro" id="IPR004244">
    <property type="entry name" value="Transposase_22"/>
</dbReference>
<sequence>MEQYSRKNNIRIQGLKENSGEDIKQVFNKFLSENLMIDSMGVSIDNIHRIGKNKNEDTEKHRAVLVKFTSHLDKQKILARKKLLKTTNIRIMEDLTAARFQLFKSCKNNFGVRNVWTNNGKI</sequence>
<dbReference type="AlphaFoldDB" id="A0AAW1HU23"/>
<organism evidence="1 2">
    <name type="scientific">Popillia japonica</name>
    <name type="common">Japanese beetle</name>
    <dbReference type="NCBI Taxonomy" id="7064"/>
    <lineage>
        <taxon>Eukaryota</taxon>
        <taxon>Metazoa</taxon>
        <taxon>Ecdysozoa</taxon>
        <taxon>Arthropoda</taxon>
        <taxon>Hexapoda</taxon>
        <taxon>Insecta</taxon>
        <taxon>Pterygota</taxon>
        <taxon>Neoptera</taxon>
        <taxon>Endopterygota</taxon>
        <taxon>Coleoptera</taxon>
        <taxon>Polyphaga</taxon>
        <taxon>Scarabaeiformia</taxon>
        <taxon>Scarabaeidae</taxon>
        <taxon>Rutelinae</taxon>
        <taxon>Popillia</taxon>
    </lineage>
</organism>
<dbReference type="Proteomes" id="UP001458880">
    <property type="component" value="Unassembled WGS sequence"/>
</dbReference>
<proteinExistence type="predicted"/>
<accession>A0AAW1HU23</accession>
<dbReference type="Gene3D" id="3.30.70.1820">
    <property type="entry name" value="L1 transposable element, RRM domain"/>
    <property type="match status" value="1"/>
</dbReference>
<dbReference type="PANTHER" id="PTHR11505">
    <property type="entry name" value="L1 TRANSPOSABLE ELEMENT-RELATED"/>
    <property type="match status" value="1"/>
</dbReference>
<name>A0AAW1HU23_POPJA</name>
<keyword evidence="2" id="KW-1185">Reference proteome</keyword>
<comment type="caution">
    <text evidence="1">The sequence shown here is derived from an EMBL/GenBank/DDBJ whole genome shotgun (WGS) entry which is preliminary data.</text>
</comment>